<comment type="caution">
    <text evidence="4">The sequence shown here is derived from an EMBL/GenBank/DDBJ whole genome shotgun (WGS) entry which is preliminary data.</text>
</comment>
<evidence type="ECO:0000256" key="2">
    <source>
        <dbReference type="ARBA" id="ARBA00007613"/>
    </source>
</evidence>
<dbReference type="EMBL" id="WUBS01000010">
    <property type="protein sequence ID" value="NDL64026.1"/>
    <property type="molecule type" value="Genomic_DNA"/>
</dbReference>
<dbReference type="Gene3D" id="1.20.1600.10">
    <property type="entry name" value="Outer membrane efflux proteins (OEP)"/>
    <property type="match status" value="1"/>
</dbReference>
<comment type="subcellular location">
    <subcellularLocation>
        <location evidence="1 3">Cell outer membrane</location>
        <topology evidence="1 3">Lipid-anchor</topology>
    </subcellularLocation>
</comment>
<protein>
    <submittedName>
        <fullName evidence="4">Efflux transporter outer membrane subunit</fullName>
    </submittedName>
</protein>
<dbReference type="AlphaFoldDB" id="A0A845SM20"/>
<dbReference type="PANTHER" id="PTHR30203">
    <property type="entry name" value="OUTER MEMBRANE CATION EFFLUX PROTEIN"/>
    <property type="match status" value="1"/>
</dbReference>
<dbReference type="GO" id="GO:0009279">
    <property type="term" value="C:cell outer membrane"/>
    <property type="evidence" value="ECO:0007669"/>
    <property type="project" value="UniProtKB-SubCell"/>
</dbReference>
<dbReference type="NCBIfam" id="TIGR01845">
    <property type="entry name" value="outer_NodT"/>
    <property type="match status" value="1"/>
</dbReference>
<keyword evidence="3" id="KW-0472">Membrane</keyword>
<dbReference type="Pfam" id="PF02321">
    <property type="entry name" value="OEP"/>
    <property type="match status" value="2"/>
</dbReference>
<reference evidence="4 5" key="2">
    <citation type="submission" date="2020-02" db="EMBL/GenBank/DDBJ databases">
        <title>The new genus of Enterobacteriales.</title>
        <authorList>
            <person name="Kim I.S."/>
        </authorList>
    </citation>
    <scope>NUCLEOTIDE SEQUENCE [LARGE SCALE GENOMIC DNA]</scope>
    <source>
        <strain evidence="4 5">SAP-6</strain>
    </source>
</reference>
<keyword evidence="3" id="KW-0449">Lipoprotein</keyword>
<dbReference type="GO" id="GO:0015562">
    <property type="term" value="F:efflux transmembrane transporter activity"/>
    <property type="evidence" value="ECO:0007669"/>
    <property type="project" value="InterPro"/>
</dbReference>
<sequence length="472" mass="51507">MSAKISRLALTLPGLLLLSACHSGREPVAQASLRIPAQWREQVGPAAPVEARWWRAFNDPVLSGLVERALRNNTDILTARARVDEYRARLRAAEGDRLPSLDAGVNGARARVLSSATGLPIHSTVYQGILQAGYDVDLWGRLADTAAAARATYEAQQAAAAAAMLTVASTVASGYLTLHALDQQLALTRATLDSRQNSLNLARRQFETGYSSRLEYVQAQAEYQAASAQIPQLSHQITEQENALSILVGDNPGAIARGGDADRLRPLPLPTLLPSELLRRRPDIIQAERQLIAADATLKSARAGLLPSLNLTASGTLQDNALEKLIDNPFRLWSIGGSVLAPLLNREALNAQVDLTTATRNQALYNYEYVVRSAFSEVNNSLDAILRLQEQLTETARQEDVVREALRIAHNRFSNGYASYLEELDAQRTLFTAQVGVIQLRNNVLLAQIDLYRSLGGGWRVDGDNLPVSQDR</sequence>
<keyword evidence="5" id="KW-1185">Reference proteome</keyword>
<evidence type="ECO:0000313" key="5">
    <source>
        <dbReference type="Proteomes" id="UP000461443"/>
    </source>
</evidence>
<dbReference type="RefSeq" id="WP_162366743.1">
    <property type="nucleotide sequence ID" value="NZ_WUBS01000010.1"/>
</dbReference>
<dbReference type="SUPFAM" id="SSF56954">
    <property type="entry name" value="Outer membrane efflux proteins (OEP)"/>
    <property type="match status" value="1"/>
</dbReference>
<keyword evidence="3" id="KW-1134">Transmembrane beta strand</keyword>
<gene>
    <name evidence="4" type="ORF">GRH90_14870</name>
</gene>
<evidence type="ECO:0000256" key="3">
    <source>
        <dbReference type="RuleBase" id="RU362097"/>
    </source>
</evidence>
<reference evidence="4 5" key="1">
    <citation type="submission" date="2019-12" db="EMBL/GenBank/DDBJ databases">
        <authorList>
            <person name="Lee S.D."/>
        </authorList>
    </citation>
    <scope>NUCLEOTIDE SEQUENCE [LARGE SCALE GENOMIC DNA]</scope>
    <source>
        <strain evidence="4 5">SAP-6</strain>
    </source>
</reference>
<evidence type="ECO:0000256" key="1">
    <source>
        <dbReference type="ARBA" id="ARBA00004459"/>
    </source>
</evidence>
<proteinExistence type="inferred from homology"/>
<dbReference type="PANTHER" id="PTHR30203:SF30">
    <property type="entry name" value="OUTER MEMBRANE PROTEIN-RELATED"/>
    <property type="match status" value="1"/>
</dbReference>
<dbReference type="Proteomes" id="UP000461443">
    <property type="component" value="Unassembled WGS sequence"/>
</dbReference>
<comment type="similarity">
    <text evidence="2 3">Belongs to the outer membrane factor (OMF) (TC 1.B.17) family.</text>
</comment>
<accession>A0A845SM20</accession>
<dbReference type="InterPro" id="IPR003423">
    <property type="entry name" value="OMP_efflux"/>
</dbReference>
<dbReference type="InterPro" id="IPR010131">
    <property type="entry name" value="MdtP/NodT-like"/>
</dbReference>
<organism evidence="4 5">
    <name type="scientific">Acerihabitans arboris</name>
    <dbReference type="NCBI Taxonomy" id="2691583"/>
    <lineage>
        <taxon>Bacteria</taxon>
        <taxon>Pseudomonadati</taxon>
        <taxon>Pseudomonadota</taxon>
        <taxon>Gammaproteobacteria</taxon>
        <taxon>Enterobacterales</taxon>
        <taxon>Pectobacteriaceae</taxon>
        <taxon>Acerihabitans</taxon>
    </lineage>
</organism>
<keyword evidence="3" id="KW-0564">Palmitate</keyword>
<dbReference type="Gene3D" id="2.20.200.10">
    <property type="entry name" value="Outer membrane efflux proteins (OEP)"/>
    <property type="match status" value="1"/>
</dbReference>
<name>A0A845SM20_9GAMM</name>
<keyword evidence="3" id="KW-0812">Transmembrane</keyword>
<evidence type="ECO:0000313" key="4">
    <source>
        <dbReference type="EMBL" id="NDL64026.1"/>
    </source>
</evidence>
<dbReference type="PROSITE" id="PS51257">
    <property type="entry name" value="PROKAR_LIPOPROTEIN"/>
    <property type="match status" value="1"/>
</dbReference>